<evidence type="ECO:0000256" key="10">
    <source>
        <dbReference type="ARBA" id="ARBA00047307"/>
    </source>
</evidence>
<comment type="caution">
    <text evidence="15">The sequence shown here is derived from an EMBL/GenBank/DDBJ whole genome shotgun (WGS) entry which is preliminary data.</text>
</comment>
<keyword evidence="8 12" id="KW-0067">ATP-binding</keyword>
<dbReference type="Gene3D" id="3.30.200.20">
    <property type="entry name" value="Phosphorylase Kinase, domain 1"/>
    <property type="match status" value="1"/>
</dbReference>
<dbReference type="PANTHER" id="PTHR24346:SF77">
    <property type="entry name" value="SERINE THREONINE PROTEIN KINASE"/>
    <property type="match status" value="1"/>
</dbReference>
<keyword evidence="9" id="KW-0112">Calmodulin-binding</keyword>
<dbReference type="PANTHER" id="PTHR24346">
    <property type="entry name" value="MAP/MICROTUBULE AFFINITY-REGULATING KINASE"/>
    <property type="match status" value="1"/>
</dbReference>
<keyword evidence="7" id="KW-0418">Kinase</keyword>
<accession>A0AA40G4A5</accession>
<evidence type="ECO:0000256" key="4">
    <source>
        <dbReference type="ARBA" id="ARBA00022527"/>
    </source>
</evidence>
<dbReference type="PROSITE" id="PS00107">
    <property type="entry name" value="PROTEIN_KINASE_ATP"/>
    <property type="match status" value="1"/>
</dbReference>
<dbReference type="SUPFAM" id="SSF56112">
    <property type="entry name" value="Protein kinase-like (PK-like)"/>
    <property type="match status" value="1"/>
</dbReference>
<keyword evidence="4" id="KW-0723">Serine/threonine-protein kinase</keyword>
<feature type="region of interest" description="Disordered" evidence="13">
    <location>
        <begin position="558"/>
        <end position="597"/>
    </location>
</feature>
<evidence type="ECO:0000259" key="14">
    <source>
        <dbReference type="PROSITE" id="PS50011"/>
    </source>
</evidence>
<dbReference type="Proteomes" id="UP001177670">
    <property type="component" value="Unassembled WGS sequence"/>
</dbReference>
<feature type="region of interest" description="Disordered" evidence="13">
    <location>
        <begin position="165"/>
        <end position="188"/>
    </location>
</feature>
<proteinExistence type="predicted"/>
<dbReference type="InterPro" id="IPR017441">
    <property type="entry name" value="Protein_kinase_ATP_BS"/>
</dbReference>
<evidence type="ECO:0000256" key="1">
    <source>
        <dbReference type="ARBA" id="ARBA00004496"/>
    </source>
</evidence>
<evidence type="ECO:0000256" key="11">
    <source>
        <dbReference type="ARBA" id="ARBA00047430"/>
    </source>
</evidence>
<dbReference type="GO" id="GO:0005516">
    <property type="term" value="F:calmodulin binding"/>
    <property type="evidence" value="ECO:0007669"/>
    <property type="project" value="UniProtKB-KW"/>
</dbReference>
<dbReference type="FunFam" id="3.30.200.20:FF:000429">
    <property type="entry name" value="Calcium/calmodulin-dependent protein kinase kinase"/>
    <property type="match status" value="1"/>
</dbReference>
<evidence type="ECO:0000256" key="3">
    <source>
        <dbReference type="ARBA" id="ARBA00022490"/>
    </source>
</evidence>
<dbReference type="PROSITE" id="PS50011">
    <property type="entry name" value="PROTEIN_KINASE_DOM"/>
    <property type="match status" value="1"/>
</dbReference>
<dbReference type="InterPro" id="IPR000719">
    <property type="entry name" value="Prot_kinase_dom"/>
</dbReference>
<evidence type="ECO:0000256" key="12">
    <source>
        <dbReference type="PROSITE-ProRule" id="PRU10141"/>
    </source>
</evidence>
<name>A0AA40G4A5_9HYME</name>
<reference evidence="15" key="1">
    <citation type="submission" date="2021-10" db="EMBL/GenBank/DDBJ databases">
        <title>Melipona bicolor Genome sequencing and assembly.</title>
        <authorList>
            <person name="Araujo N.S."/>
            <person name="Arias M.C."/>
        </authorList>
    </citation>
    <scope>NUCLEOTIDE SEQUENCE</scope>
    <source>
        <strain evidence="15">USP_2M_L1-L4_2017</strain>
        <tissue evidence="15">Whole body</tissue>
    </source>
</reference>
<dbReference type="Gene3D" id="1.10.510.10">
    <property type="entry name" value="Transferase(Phosphotransferase) domain 1"/>
    <property type="match status" value="1"/>
</dbReference>
<comment type="catalytic activity">
    <reaction evidence="11">
        <text>L-seryl-[protein] + ATP = O-phospho-L-seryl-[protein] + ADP + H(+)</text>
        <dbReference type="Rhea" id="RHEA:17989"/>
        <dbReference type="Rhea" id="RHEA-COMP:9863"/>
        <dbReference type="Rhea" id="RHEA-COMP:11604"/>
        <dbReference type="ChEBI" id="CHEBI:15378"/>
        <dbReference type="ChEBI" id="CHEBI:29999"/>
        <dbReference type="ChEBI" id="CHEBI:30616"/>
        <dbReference type="ChEBI" id="CHEBI:83421"/>
        <dbReference type="ChEBI" id="CHEBI:456216"/>
        <dbReference type="EC" id="2.7.11.17"/>
    </reaction>
</comment>
<organism evidence="15 16">
    <name type="scientific">Melipona bicolor</name>
    <dbReference type="NCBI Taxonomy" id="60889"/>
    <lineage>
        <taxon>Eukaryota</taxon>
        <taxon>Metazoa</taxon>
        <taxon>Ecdysozoa</taxon>
        <taxon>Arthropoda</taxon>
        <taxon>Hexapoda</taxon>
        <taxon>Insecta</taxon>
        <taxon>Pterygota</taxon>
        <taxon>Neoptera</taxon>
        <taxon>Endopterygota</taxon>
        <taxon>Hymenoptera</taxon>
        <taxon>Apocrita</taxon>
        <taxon>Aculeata</taxon>
        <taxon>Apoidea</taxon>
        <taxon>Anthophila</taxon>
        <taxon>Apidae</taxon>
        <taxon>Melipona</taxon>
    </lineage>
</organism>
<feature type="region of interest" description="Disordered" evidence="13">
    <location>
        <begin position="1"/>
        <end position="26"/>
    </location>
</feature>
<dbReference type="InterPro" id="IPR011009">
    <property type="entry name" value="Kinase-like_dom_sf"/>
</dbReference>
<evidence type="ECO:0000256" key="7">
    <source>
        <dbReference type="ARBA" id="ARBA00022777"/>
    </source>
</evidence>
<evidence type="ECO:0000256" key="8">
    <source>
        <dbReference type="ARBA" id="ARBA00022840"/>
    </source>
</evidence>
<protein>
    <recommendedName>
        <fullName evidence="2">calcium/calmodulin-dependent protein kinase</fullName>
        <ecNumber evidence="2">2.7.11.17</ecNumber>
    </recommendedName>
</protein>
<dbReference type="GO" id="GO:0005737">
    <property type="term" value="C:cytoplasm"/>
    <property type="evidence" value="ECO:0007669"/>
    <property type="project" value="UniProtKB-SubCell"/>
</dbReference>
<keyword evidence="6 12" id="KW-0547">Nucleotide-binding</keyword>
<keyword evidence="5" id="KW-0808">Transferase</keyword>
<keyword evidence="16" id="KW-1185">Reference proteome</keyword>
<keyword evidence="3" id="KW-0963">Cytoplasm</keyword>
<dbReference type="GO" id="GO:0005524">
    <property type="term" value="F:ATP binding"/>
    <property type="evidence" value="ECO:0007669"/>
    <property type="project" value="UniProtKB-UniRule"/>
</dbReference>
<evidence type="ECO:0000256" key="6">
    <source>
        <dbReference type="ARBA" id="ARBA00022741"/>
    </source>
</evidence>
<evidence type="ECO:0000313" key="16">
    <source>
        <dbReference type="Proteomes" id="UP001177670"/>
    </source>
</evidence>
<comment type="subcellular location">
    <subcellularLocation>
        <location evidence="1">Cytoplasm</location>
    </subcellularLocation>
</comment>
<feature type="compositionally biased region" description="Low complexity" evidence="13">
    <location>
        <begin position="165"/>
        <end position="174"/>
    </location>
</feature>
<dbReference type="InterPro" id="IPR008271">
    <property type="entry name" value="Ser/Thr_kinase_AS"/>
</dbReference>
<comment type="catalytic activity">
    <reaction evidence="10">
        <text>L-threonyl-[protein] + ATP = O-phospho-L-threonyl-[protein] + ADP + H(+)</text>
        <dbReference type="Rhea" id="RHEA:46608"/>
        <dbReference type="Rhea" id="RHEA-COMP:11060"/>
        <dbReference type="Rhea" id="RHEA-COMP:11605"/>
        <dbReference type="ChEBI" id="CHEBI:15378"/>
        <dbReference type="ChEBI" id="CHEBI:30013"/>
        <dbReference type="ChEBI" id="CHEBI:30616"/>
        <dbReference type="ChEBI" id="CHEBI:61977"/>
        <dbReference type="ChEBI" id="CHEBI:456216"/>
        <dbReference type="EC" id="2.7.11.17"/>
    </reaction>
</comment>
<dbReference type="EC" id="2.7.11.17" evidence="2"/>
<feature type="binding site" evidence="12">
    <location>
        <position position="229"/>
    </location>
    <ligand>
        <name>ATP</name>
        <dbReference type="ChEBI" id="CHEBI:30616"/>
    </ligand>
</feature>
<dbReference type="GO" id="GO:0004683">
    <property type="term" value="F:calcium/calmodulin-dependent protein kinase activity"/>
    <property type="evidence" value="ECO:0007669"/>
    <property type="project" value="UniProtKB-EC"/>
</dbReference>
<dbReference type="EMBL" id="JAHYIQ010000007">
    <property type="protein sequence ID" value="KAK1130655.1"/>
    <property type="molecule type" value="Genomic_DNA"/>
</dbReference>
<dbReference type="PROSITE" id="PS00108">
    <property type="entry name" value="PROTEIN_KINASE_ST"/>
    <property type="match status" value="1"/>
</dbReference>
<feature type="domain" description="Protein kinase" evidence="14">
    <location>
        <begin position="200"/>
        <end position="473"/>
    </location>
</feature>
<dbReference type="GO" id="GO:0035556">
    <property type="term" value="P:intracellular signal transduction"/>
    <property type="evidence" value="ECO:0007669"/>
    <property type="project" value="TreeGrafter"/>
</dbReference>
<evidence type="ECO:0000256" key="2">
    <source>
        <dbReference type="ARBA" id="ARBA00012434"/>
    </source>
</evidence>
<dbReference type="AlphaFoldDB" id="A0AA40G4A5"/>
<evidence type="ECO:0000256" key="13">
    <source>
        <dbReference type="SAM" id="MobiDB-lite"/>
    </source>
</evidence>
<sequence>MSPQQNPRVEDSARVPSTPEDTSDREIVEVRKEEAGGLPIFRKILKSRDRRIVSPRRGDCGYESNSGTFDEDRWNVLLDSSFLKGRRTRVIASPERFNSGMVLGKAQLEERSTEDVEVERMPVTEVRRKVPEVGPSEGADASQGFPGDGRNVSIRPIYPYCPCSPYGSPQGSPGSRRKPPKESKRVSIDSKHGAFQLNQYKLLDNIGQGSYGIVKLVYNEEDETHYAMKILSKKKLMKKAGVFGRMIPGKKGSTNPLAKVYREIALLKKLDHPNVVKLVEVLDDPDEDNLYLVFELVQRGEIVQVPTDKPLDEETARKNFRDIVMGVEYLHYQRIVHRDLKPSNLLVDSDGRIKIADLGVSTELRACGELLSGPTGTPAFAAPETTMPGVHYSGTLCDIWSMGVTLYCLVTGRIPWDGTGSTIGVQAAIRNEPLKFPEKPVISKDLRDLISRMLNKNPLERITLSEIKEHIWLTNCGAEPLPSEVDKCQLPVTVTDEEVERVVTKIPKLVTLILIKTMLRQHSFQNPFVPKKSERTAGMEEISPERKTVRNAMLEQFPRMGRSKSAPSSYNWQTNRRQMSINSSLSPLMEAPNQETE</sequence>
<dbReference type="SMART" id="SM00220">
    <property type="entry name" value="S_TKc"/>
    <property type="match status" value="1"/>
</dbReference>
<dbReference type="Pfam" id="PF00069">
    <property type="entry name" value="Pkinase"/>
    <property type="match status" value="1"/>
</dbReference>
<feature type="compositionally biased region" description="Polar residues" evidence="13">
    <location>
        <begin position="565"/>
        <end position="586"/>
    </location>
</feature>
<gene>
    <name evidence="15" type="ORF">K0M31_018772</name>
</gene>
<evidence type="ECO:0000256" key="5">
    <source>
        <dbReference type="ARBA" id="ARBA00022679"/>
    </source>
</evidence>
<dbReference type="GO" id="GO:0005634">
    <property type="term" value="C:nucleus"/>
    <property type="evidence" value="ECO:0007669"/>
    <property type="project" value="UniProtKB-ARBA"/>
</dbReference>
<evidence type="ECO:0000313" key="15">
    <source>
        <dbReference type="EMBL" id="KAK1130655.1"/>
    </source>
</evidence>
<evidence type="ECO:0000256" key="9">
    <source>
        <dbReference type="ARBA" id="ARBA00022860"/>
    </source>
</evidence>
<dbReference type="FunFam" id="1.10.510.10:FF:000571">
    <property type="entry name" value="Maternal embryonic leucine zipper kinase"/>
    <property type="match status" value="1"/>
</dbReference>